<dbReference type="PROSITE" id="PS50968">
    <property type="entry name" value="BIOTINYL_LIPOYL"/>
    <property type="match status" value="1"/>
</dbReference>
<dbReference type="InterPro" id="IPR000089">
    <property type="entry name" value="Biotin_lipoyl"/>
</dbReference>
<evidence type="ECO:0000313" key="3">
    <source>
        <dbReference type="EMBL" id="NKQ58391.1"/>
    </source>
</evidence>
<dbReference type="NCBIfam" id="NF004547">
    <property type="entry name" value="PRK05889.1"/>
    <property type="match status" value="1"/>
</dbReference>
<protein>
    <submittedName>
        <fullName evidence="3">Biotin/lipoyl-binding carrier protein</fullName>
    </submittedName>
</protein>
<dbReference type="Proteomes" id="UP000715441">
    <property type="component" value="Unassembled WGS sequence"/>
</dbReference>
<dbReference type="PANTHER" id="PTHR45266:SF3">
    <property type="entry name" value="OXALOACETATE DECARBOXYLASE ALPHA CHAIN"/>
    <property type="match status" value="1"/>
</dbReference>
<dbReference type="EMBL" id="JAAXLS010000055">
    <property type="protein sequence ID" value="NKQ58391.1"/>
    <property type="molecule type" value="Genomic_DNA"/>
</dbReference>
<dbReference type="Gene3D" id="2.40.50.100">
    <property type="match status" value="1"/>
</dbReference>
<dbReference type="InterPro" id="IPR011053">
    <property type="entry name" value="Single_hybrid_motif"/>
</dbReference>
<keyword evidence="1" id="KW-0092">Biotin</keyword>
<proteinExistence type="predicted"/>
<sequence length="71" mass="7514">MAEEVRAEIVANVLEVLVRVGQRLTAGDVVVLLESMKMEIPVLAEADGLVTSVAVREGDVVQADALLAVLE</sequence>
<evidence type="ECO:0000256" key="1">
    <source>
        <dbReference type="ARBA" id="ARBA00023267"/>
    </source>
</evidence>
<dbReference type="CDD" id="cd06850">
    <property type="entry name" value="biotinyl_domain"/>
    <property type="match status" value="1"/>
</dbReference>
<reference evidence="3 4" key="1">
    <citation type="submission" date="2020-04" db="EMBL/GenBank/DDBJ databases">
        <title>Novel species.</title>
        <authorList>
            <person name="Teo W.F.A."/>
            <person name="Lipun K."/>
            <person name="Srisuk N."/>
            <person name="Duangmal K."/>
        </authorList>
    </citation>
    <scope>NUCLEOTIDE SEQUENCE [LARGE SCALE GENOMIC DNA]</scope>
    <source>
        <strain evidence="3 4">K13G38</strain>
    </source>
</reference>
<evidence type="ECO:0000313" key="4">
    <source>
        <dbReference type="Proteomes" id="UP000715441"/>
    </source>
</evidence>
<dbReference type="Pfam" id="PF00364">
    <property type="entry name" value="Biotin_lipoyl"/>
    <property type="match status" value="1"/>
</dbReference>
<gene>
    <name evidence="3" type="ORF">HFP15_36620</name>
</gene>
<accession>A0ABX1JGQ2</accession>
<dbReference type="InterPro" id="IPR050709">
    <property type="entry name" value="Biotin_Carboxyl_Carrier/Decarb"/>
</dbReference>
<name>A0ABX1JGQ2_9PSEU</name>
<organism evidence="3 4">
    <name type="scientific">Amycolatopsis acididurans</name>
    <dbReference type="NCBI Taxonomy" id="2724524"/>
    <lineage>
        <taxon>Bacteria</taxon>
        <taxon>Bacillati</taxon>
        <taxon>Actinomycetota</taxon>
        <taxon>Actinomycetes</taxon>
        <taxon>Pseudonocardiales</taxon>
        <taxon>Pseudonocardiaceae</taxon>
        <taxon>Amycolatopsis</taxon>
    </lineage>
</organism>
<keyword evidence="4" id="KW-1185">Reference proteome</keyword>
<dbReference type="RefSeq" id="WP_168522174.1">
    <property type="nucleotide sequence ID" value="NZ_JAAXLS010000055.1"/>
</dbReference>
<evidence type="ECO:0000259" key="2">
    <source>
        <dbReference type="PROSITE" id="PS50968"/>
    </source>
</evidence>
<dbReference type="SUPFAM" id="SSF51230">
    <property type="entry name" value="Single hybrid motif"/>
    <property type="match status" value="1"/>
</dbReference>
<feature type="domain" description="Lipoyl-binding" evidence="2">
    <location>
        <begin position="1"/>
        <end position="71"/>
    </location>
</feature>
<comment type="caution">
    <text evidence="3">The sequence shown here is derived from an EMBL/GenBank/DDBJ whole genome shotgun (WGS) entry which is preliminary data.</text>
</comment>
<dbReference type="PANTHER" id="PTHR45266">
    <property type="entry name" value="OXALOACETATE DECARBOXYLASE ALPHA CHAIN"/>
    <property type="match status" value="1"/>
</dbReference>